<proteinExistence type="predicted"/>
<accession>A0A1Q9AM77</accession>
<evidence type="ECO:0000313" key="6">
    <source>
        <dbReference type="EMBL" id="OLP56453.1"/>
    </source>
</evidence>
<feature type="transmembrane region" description="Helical" evidence="5">
    <location>
        <begin position="12"/>
        <end position="31"/>
    </location>
</feature>
<feature type="transmembrane region" description="Helical" evidence="5">
    <location>
        <begin position="103"/>
        <end position="127"/>
    </location>
</feature>
<feature type="transmembrane region" description="Helical" evidence="5">
    <location>
        <begin position="214"/>
        <end position="235"/>
    </location>
</feature>
<organism evidence="6 7">
    <name type="scientific">Xaviernesmea rhizosphaerae</name>
    <dbReference type="NCBI Taxonomy" id="1672749"/>
    <lineage>
        <taxon>Bacteria</taxon>
        <taxon>Pseudomonadati</taxon>
        <taxon>Pseudomonadota</taxon>
        <taxon>Alphaproteobacteria</taxon>
        <taxon>Hyphomicrobiales</taxon>
        <taxon>Rhizobiaceae</taxon>
        <taxon>Rhizobium/Agrobacterium group</taxon>
        <taxon>Xaviernesmea</taxon>
    </lineage>
</organism>
<evidence type="ECO:0000256" key="5">
    <source>
        <dbReference type="SAM" id="Phobius"/>
    </source>
</evidence>
<comment type="caution">
    <text evidence="6">The sequence shown here is derived from an EMBL/GenBank/DDBJ whole genome shotgun (WGS) entry which is preliminary data.</text>
</comment>
<evidence type="ECO:0000256" key="2">
    <source>
        <dbReference type="ARBA" id="ARBA00022692"/>
    </source>
</evidence>
<evidence type="ECO:0000256" key="3">
    <source>
        <dbReference type="ARBA" id="ARBA00022989"/>
    </source>
</evidence>
<feature type="transmembrane region" description="Helical" evidence="5">
    <location>
        <begin position="43"/>
        <end position="63"/>
    </location>
</feature>
<dbReference type="PANTHER" id="PTHR30249:SF0">
    <property type="entry name" value="PLASTIDAL GLYCOLATE_GLYCERATE TRANSLOCATOR 1, CHLOROPLASTIC"/>
    <property type="match status" value="1"/>
</dbReference>
<comment type="subcellular location">
    <subcellularLocation>
        <location evidence="1">Membrane</location>
        <topology evidence="1">Multi-pass membrane protein</topology>
    </subcellularLocation>
</comment>
<sequence>MADGFTRGLWVYLAASPLLWLTVTLMVWLLALRIAALSPRNPLLNPVLLSVAILVALLLASGIRYDSYFAGAQFIHFLLGPATVALGIPLYEKLALVKANLVPMLVALVAGCLTAVGSTLLLCHVFGFPPVITASLAPKSTTAAVAMAISAGLHGDPALTAAVVILTGITGAIIVTPLMNALRIRDYSARGFAVGLASHGIGTARAYAVDPIAGLFSGLAMGLNAILTALVVHLFF</sequence>
<dbReference type="STRING" id="1672749.BJF92_10050"/>
<evidence type="ECO:0000256" key="1">
    <source>
        <dbReference type="ARBA" id="ARBA00004141"/>
    </source>
</evidence>
<dbReference type="OrthoDB" id="9811701at2"/>
<evidence type="ECO:0000256" key="4">
    <source>
        <dbReference type="ARBA" id="ARBA00023136"/>
    </source>
</evidence>
<gene>
    <name evidence="6" type="ORF">BJF92_10050</name>
</gene>
<keyword evidence="4 5" id="KW-0472">Membrane</keyword>
<keyword evidence="2 5" id="KW-0812">Transmembrane</keyword>
<name>A0A1Q9AM77_9HYPH</name>
<dbReference type="GO" id="GO:0016020">
    <property type="term" value="C:membrane"/>
    <property type="evidence" value="ECO:0007669"/>
    <property type="project" value="UniProtKB-SubCell"/>
</dbReference>
<dbReference type="RefSeq" id="WP_075633469.1">
    <property type="nucleotide sequence ID" value="NZ_MKIO01000021.1"/>
</dbReference>
<dbReference type="Pfam" id="PF04172">
    <property type="entry name" value="LrgB"/>
    <property type="match status" value="1"/>
</dbReference>
<dbReference type="AlphaFoldDB" id="A0A1Q9AM77"/>
<dbReference type="Proteomes" id="UP000186143">
    <property type="component" value="Unassembled WGS sequence"/>
</dbReference>
<protein>
    <recommendedName>
        <fullName evidence="8">LrgB family protein</fullName>
    </recommendedName>
</protein>
<dbReference type="InterPro" id="IPR007300">
    <property type="entry name" value="CidB/LrgB"/>
</dbReference>
<keyword evidence="3 5" id="KW-1133">Transmembrane helix</keyword>
<evidence type="ECO:0000313" key="7">
    <source>
        <dbReference type="Proteomes" id="UP000186143"/>
    </source>
</evidence>
<evidence type="ECO:0008006" key="8">
    <source>
        <dbReference type="Google" id="ProtNLM"/>
    </source>
</evidence>
<feature type="transmembrane region" description="Helical" evidence="5">
    <location>
        <begin position="69"/>
        <end position="91"/>
    </location>
</feature>
<reference evidence="6 7" key="1">
    <citation type="submission" date="2016-09" db="EMBL/GenBank/DDBJ databases">
        <title>Rhizobium sp. nov., a novel species isolated from the rice rhizosphere.</title>
        <authorList>
            <person name="Zhao J."/>
            <person name="Zhang X."/>
        </authorList>
    </citation>
    <scope>NUCLEOTIDE SEQUENCE [LARGE SCALE GENOMIC DNA]</scope>
    <source>
        <strain evidence="6 7">MH17</strain>
    </source>
</reference>
<dbReference type="PANTHER" id="PTHR30249">
    <property type="entry name" value="PUTATIVE SEROTONIN TRANSPORTER"/>
    <property type="match status" value="1"/>
</dbReference>
<feature type="transmembrane region" description="Helical" evidence="5">
    <location>
        <begin position="158"/>
        <end position="179"/>
    </location>
</feature>
<dbReference type="EMBL" id="MKIO01000021">
    <property type="protein sequence ID" value="OLP56453.1"/>
    <property type="molecule type" value="Genomic_DNA"/>
</dbReference>